<dbReference type="Proteomes" id="UP000003860">
    <property type="component" value="Unassembled WGS sequence"/>
</dbReference>
<sequence>MKFGEIARQARITCGLGTKEAAGKLHVTRQTLSNMENGETAPDPQNVFNMARLYNEPALLNSHCKCNCPIGRKLNFILPNKMPKNLTAITVRNMKEAEEHVNSLKEFAYQSVTNTDMSRMRKMVKEILEAEYWIETLKEQLIREYGVGELESLIREVNCGYIDEGLVCL</sequence>
<dbReference type="GO" id="GO:0003677">
    <property type="term" value="F:DNA binding"/>
    <property type="evidence" value="ECO:0007669"/>
    <property type="project" value="InterPro"/>
</dbReference>
<dbReference type="RefSeq" id="WP_004620736.1">
    <property type="nucleotide sequence ID" value="NZ_ACXX02000011.1"/>
</dbReference>
<organism evidence="2 3">
    <name type="scientific">Ruminiclostridium papyrosolvens DSM 2782</name>
    <dbReference type="NCBI Taxonomy" id="588581"/>
    <lineage>
        <taxon>Bacteria</taxon>
        <taxon>Bacillati</taxon>
        <taxon>Bacillota</taxon>
        <taxon>Clostridia</taxon>
        <taxon>Eubacteriales</taxon>
        <taxon>Oscillospiraceae</taxon>
        <taxon>Ruminiclostridium</taxon>
    </lineage>
</organism>
<evidence type="ECO:0000313" key="3">
    <source>
        <dbReference type="Proteomes" id="UP000003860"/>
    </source>
</evidence>
<keyword evidence="3" id="KW-1185">Reference proteome</keyword>
<reference evidence="2" key="1">
    <citation type="submission" date="2009-07" db="EMBL/GenBank/DDBJ databases">
        <authorList>
            <consortium name="US DOE Joint Genome Institute (JGI-PGF)"/>
            <person name="Lucas S."/>
            <person name="Copeland A."/>
            <person name="Lapidus A."/>
            <person name="Glavina del Rio T."/>
            <person name="Tice H."/>
            <person name="Bruce D."/>
            <person name="Goodwin L."/>
            <person name="Pitluck S."/>
            <person name="Larimer F."/>
            <person name="Land M.L."/>
            <person name="Mouttaki H."/>
            <person name="He Z."/>
            <person name="Zhou J."/>
            <person name="Hemme C.L."/>
        </authorList>
    </citation>
    <scope>NUCLEOTIDE SEQUENCE</scope>
    <source>
        <strain evidence="2">DSM 2782</strain>
    </source>
</reference>
<dbReference type="Pfam" id="PF01381">
    <property type="entry name" value="HTH_3"/>
    <property type="match status" value="1"/>
</dbReference>
<dbReference type="EMBL" id="ACXX02000011">
    <property type="protein sequence ID" value="EGD46747.1"/>
    <property type="molecule type" value="Genomic_DNA"/>
</dbReference>
<dbReference type="AlphaFoldDB" id="F1TFL5"/>
<evidence type="ECO:0000313" key="2">
    <source>
        <dbReference type="EMBL" id="EGD46747.1"/>
    </source>
</evidence>
<dbReference type="OrthoDB" id="9801008at2"/>
<dbReference type="STRING" id="588581.Cpap_1286"/>
<dbReference type="Gene3D" id="1.10.260.40">
    <property type="entry name" value="lambda repressor-like DNA-binding domains"/>
    <property type="match status" value="1"/>
</dbReference>
<proteinExistence type="predicted"/>
<dbReference type="CDD" id="cd00093">
    <property type="entry name" value="HTH_XRE"/>
    <property type="match status" value="1"/>
</dbReference>
<dbReference type="SUPFAM" id="SSF47413">
    <property type="entry name" value="lambda repressor-like DNA-binding domains"/>
    <property type="match status" value="1"/>
</dbReference>
<name>F1TFL5_9FIRM</name>
<comment type="caution">
    <text evidence="2">The sequence shown here is derived from an EMBL/GenBank/DDBJ whole genome shotgun (WGS) entry which is preliminary data.</text>
</comment>
<dbReference type="InterPro" id="IPR001387">
    <property type="entry name" value="Cro/C1-type_HTH"/>
</dbReference>
<accession>F1TFL5</accession>
<dbReference type="PROSITE" id="PS50943">
    <property type="entry name" value="HTH_CROC1"/>
    <property type="match status" value="1"/>
</dbReference>
<evidence type="ECO:0000259" key="1">
    <source>
        <dbReference type="PROSITE" id="PS50943"/>
    </source>
</evidence>
<gene>
    <name evidence="2" type="ORF">Cpap_1286</name>
</gene>
<dbReference type="SMART" id="SM00530">
    <property type="entry name" value="HTH_XRE"/>
    <property type="match status" value="1"/>
</dbReference>
<protein>
    <submittedName>
        <fullName evidence="2">Helix-turn-helix domain protein</fullName>
    </submittedName>
</protein>
<feature type="domain" description="HTH cro/C1-type" evidence="1">
    <location>
        <begin position="19"/>
        <end position="60"/>
    </location>
</feature>
<reference evidence="2" key="2">
    <citation type="submission" date="2011-01" db="EMBL/GenBank/DDBJ databases">
        <title>The Non-contiguous Finished genome of Clostridium papyrosolvens.</title>
        <authorList>
            <person name="Lucas S."/>
            <person name="Copeland A."/>
            <person name="Lapidus A."/>
            <person name="Cheng J.-F."/>
            <person name="Goodwin L."/>
            <person name="Pitluck S."/>
            <person name="Misra M."/>
            <person name="Chertkov O."/>
            <person name="Detter J.C."/>
            <person name="Han C."/>
            <person name="Tapia R."/>
            <person name="Land M."/>
            <person name="Hauser L."/>
            <person name="Kyrpides N."/>
            <person name="Ivanova N."/>
            <person name="Pagani I."/>
            <person name="Mouttaki H."/>
            <person name="He Z."/>
            <person name="Zhou J."/>
            <person name="Hemme C.L."/>
            <person name="Woyke T."/>
        </authorList>
    </citation>
    <scope>NUCLEOTIDE SEQUENCE [LARGE SCALE GENOMIC DNA]</scope>
    <source>
        <strain evidence="2">DSM 2782</strain>
    </source>
</reference>
<dbReference type="InterPro" id="IPR010982">
    <property type="entry name" value="Lambda_DNA-bd_dom_sf"/>
</dbReference>